<keyword evidence="2 8" id="KW-0813">Transport</keyword>
<sequence>MNKNDFVTKLVFLPMLLGTTGQTVLAADNNNSQATDEKVEKISVIGSRSAKQRSVADSTVPIDLISEEDINAIGNTADITDNLKALVPSYIATPATGDGSAFVRPTSLRGTAPDQTLVLIDGKRRHRSALVQFFAPAAGNGAHGADVAMIPSIALKRIEVLRDGASSQYGSDAIAGVINFVTKDASEGGTVNLQYGQFYEGESSIKFGFNKGLELGENGFANFSLEYVDNEALSRGLIRPDAQSYIDSGVQGVGADSPFGDAPFTQTWGRPETDALRLFLNAGVELDGNMSLYSRVNYADTSGRYRFFYRNQNHSTLTALKALGFTGKQTEVGFTPYLDGDQKDFSIIFGLEGEFANDTTYDFSISHGSNELDYFLSNTVNPDLGLDSNLQIPQMDFNVGGYKQQELNINADFSTTVGEDLNVAYGAEWRKETYTSIAGEPNSYLGAGSSGFKGINPNDAGDVSRDNYAVYIDVEHDVTDALLMQYALRYEDFSDFGGTTNYKVAANYSVTDDFSLRGAVSTGFHAPTPGQSSVSSIITTFDGTTGLQVEEGLIPATHPLAIQYGGQKIKEEESTNISLGFVTNVGEATSITLDAYKISVDDRIYRTGNIATSDSTSISFYTNALDVEHQGIDLVVTSEFDSIDTNIALSYSYNTIDVVGQRSVSGQKPVSDATVEDIENNFPNSRFVLTSHTVFSDDLSLMLRANYYGSHYDERGRIGAAENPTAEIGATIYFDAELSYQFSEEVQVKFGVTNLFDSYVDEIDAPYANRRSVGLQYPRRSAANYEGGSWYLGVSYDF</sequence>
<dbReference type="SUPFAM" id="SSF56935">
    <property type="entry name" value="Porins"/>
    <property type="match status" value="1"/>
</dbReference>
<feature type="domain" description="TonB-dependent receptor-like beta-barrel" evidence="11">
    <location>
        <begin position="298"/>
        <end position="755"/>
    </location>
</feature>
<dbReference type="Pfam" id="PF07715">
    <property type="entry name" value="Plug"/>
    <property type="match status" value="1"/>
</dbReference>
<keyword evidence="7 8" id="KW-0998">Cell outer membrane</keyword>
<feature type="domain" description="TonB-dependent receptor plug" evidence="12">
    <location>
        <begin position="55"/>
        <end position="177"/>
    </location>
</feature>
<proteinExistence type="inferred from homology"/>
<evidence type="ECO:0000256" key="4">
    <source>
        <dbReference type="ARBA" id="ARBA00022692"/>
    </source>
</evidence>
<evidence type="ECO:0000313" key="14">
    <source>
        <dbReference type="Proteomes" id="UP000273022"/>
    </source>
</evidence>
<keyword evidence="3 8" id="KW-1134">Transmembrane beta strand</keyword>
<dbReference type="CDD" id="cd01347">
    <property type="entry name" value="ligand_gated_channel"/>
    <property type="match status" value="1"/>
</dbReference>
<keyword evidence="6 8" id="KW-0472">Membrane</keyword>
<protein>
    <submittedName>
        <fullName evidence="13">TonB-dependent receptor</fullName>
    </submittedName>
</protein>
<evidence type="ECO:0000256" key="6">
    <source>
        <dbReference type="ARBA" id="ARBA00023136"/>
    </source>
</evidence>
<dbReference type="PROSITE" id="PS52016">
    <property type="entry name" value="TONB_DEPENDENT_REC_3"/>
    <property type="match status" value="1"/>
</dbReference>
<dbReference type="PANTHER" id="PTHR47234">
    <property type="match status" value="1"/>
</dbReference>
<dbReference type="Pfam" id="PF00593">
    <property type="entry name" value="TonB_dep_Rec_b-barrel"/>
    <property type="match status" value="1"/>
</dbReference>
<dbReference type="InterPro" id="IPR036942">
    <property type="entry name" value="Beta-barrel_TonB_sf"/>
</dbReference>
<evidence type="ECO:0000256" key="1">
    <source>
        <dbReference type="ARBA" id="ARBA00004571"/>
    </source>
</evidence>
<dbReference type="InterPro" id="IPR000531">
    <property type="entry name" value="Beta-barrel_TonB"/>
</dbReference>
<evidence type="ECO:0000256" key="10">
    <source>
        <dbReference type="SAM" id="SignalP"/>
    </source>
</evidence>
<name>A0A3A6U9H7_9GAMM</name>
<keyword evidence="5 9" id="KW-0798">TonB box</keyword>
<accession>A0A3A6U9H7</accession>
<evidence type="ECO:0000256" key="8">
    <source>
        <dbReference type="PROSITE-ProRule" id="PRU01360"/>
    </source>
</evidence>
<evidence type="ECO:0000313" key="13">
    <source>
        <dbReference type="EMBL" id="RJY18592.1"/>
    </source>
</evidence>
<dbReference type="EMBL" id="QYYH01000019">
    <property type="protein sequence ID" value="RJY18592.1"/>
    <property type="molecule type" value="Genomic_DNA"/>
</dbReference>
<dbReference type="AlphaFoldDB" id="A0A3A6U9H7"/>
<evidence type="ECO:0000256" key="7">
    <source>
        <dbReference type="ARBA" id="ARBA00023237"/>
    </source>
</evidence>
<comment type="subcellular location">
    <subcellularLocation>
        <location evidence="1 8">Cell outer membrane</location>
        <topology evidence="1 8">Multi-pass membrane protein</topology>
    </subcellularLocation>
</comment>
<keyword evidence="10" id="KW-0732">Signal</keyword>
<dbReference type="Proteomes" id="UP000273022">
    <property type="component" value="Unassembled WGS sequence"/>
</dbReference>
<dbReference type="InterPro" id="IPR037066">
    <property type="entry name" value="Plug_dom_sf"/>
</dbReference>
<dbReference type="Gene3D" id="2.170.130.10">
    <property type="entry name" value="TonB-dependent receptor, plug domain"/>
    <property type="match status" value="1"/>
</dbReference>
<evidence type="ECO:0000256" key="2">
    <source>
        <dbReference type="ARBA" id="ARBA00022448"/>
    </source>
</evidence>
<evidence type="ECO:0000259" key="11">
    <source>
        <dbReference type="Pfam" id="PF00593"/>
    </source>
</evidence>
<comment type="similarity">
    <text evidence="8 9">Belongs to the TonB-dependent receptor family.</text>
</comment>
<dbReference type="GO" id="GO:0009279">
    <property type="term" value="C:cell outer membrane"/>
    <property type="evidence" value="ECO:0007669"/>
    <property type="project" value="UniProtKB-SubCell"/>
</dbReference>
<dbReference type="InterPro" id="IPR039426">
    <property type="entry name" value="TonB-dep_rcpt-like"/>
</dbReference>
<dbReference type="PANTHER" id="PTHR47234:SF3">
    <property type="entry name" value="SECRETIN_TONB SHORT N-TERMINAL DOMAIN-CONTAINING PROTEIN"/>
    <property type="match status" value="1"/>
</dbReference>
<dbReference type="InterPro" id="IPR012910">
    <property type="entry name" value="Plug_dom"/>
</dbReference>
<comment type="caution">
    <text evidence="13">The sequence shown here is derived from an EMBL/GenBank/DDBJ whole genome shotgun (WGS) entry which is preliminary data.</text>
</comment>
<dbReference type="Gene3D" id="2.40.170.20">
    <property type="entry name" value="TonB-dependent receptor, beta-barrel domain"/>
    <property type="match status" value="1"/>
</dbReference>
<keyword evidence="4 8" id="KW-0812">Transmembrane</keyword>
<evidence type="ECO:0000256" key="9">
    <source>
        <dbReference type="RuleBase" id="RU003357"/>
    </source>
</evidence>
<keyword evidence="14" id="KW-1185">Reference proteome</keyword>
<organism evidence="13 14">
    <name type="scientific">Parashewanella spongiae</name>
    <dbReference type="NCBI Taxonomy" id="342950"/>
    <lineage>
        <taxon>Bacteria</taxon>
        <taxon>Pseudomonadati</taxon>
        <taxon>Pseudomonadota</taxon>
        <taxon>Gammaproteobacteria</taxon>
        <taxon>Alteromonadales</taxon>
        <taxon>Shewanellaceae</taxon>
        <taxon>Parashewanella</taxon>
    </lineage>
</organism>
<keyword evidence="13" id="KW-0675">Receptor</keyword>
<gene>
    <name evidence="13" type="ORF">D5R81_04585</name>
</gene>
<feature type="chain" id="PRO_5017323971" evidence="10">
    <location>
        <begin position="27"/>
        <end position="798"/>
    </location>
</feature>
<evidence type="ECO:0000259" key="12">
    <source>
        <dbReference type="Pfam" id="PF07715"/>
    </source>
</evidence>
<reference evidence="13 14" key="1">
    <citation type="submission" date="2018-09" db="EMBL/GenBank/DDBJ databases">
        <title>Phylogeny of the Shewanellaceae, and recommendation for two new genera, Pseudoshewanella and Parashewanella.</title>
        <authorList>
            <person name="Wang G."/>
        </authorList>
    </citation>
    <scope>NUCLEOTIDE SEQUENCE [LARGE SCALE GENOMIC DNA]</scope>
    <source>
        <strain evidence="13 14">KCTC 22492</strain>
    </source>
</reference>
<dbReference type="OrthoDB" id="9805434at2"/>
<evidence type="ECO:0000256" key="3">
    <source>
        <dbReference type="ARBA" id="ARBA00022452"/>
    </source>
</evidence>
<dbReference type="RefSeq" id="WP_121852477.1">
    <property type="nucleotide sequence ID" value="NZ_CP037952.1"/>
</dbReference>
<feature type="signal peptide" evidence="10">
    <location>
        <begin position="1"/>
        <end position="26"/>
    </location>
</feature>
<evidence type="ECO:0000256" key="5">
    <source>
        <dbReference type="ARBA" id="ARBA00023077"/>
    </source>
</evidence>